<evidence type="ECO:0000256" key="9">
    <source>
        <dbReference type="SAM" id="Phobius"/>
    </source>
</evidence>
<evidence type="ECO:0000256" key="1">
    <source>
        <dbReference type="ARBA" id="ARBA00004651"/>
    </source>
</evidence>
<dbReference type="InterPro" id="IPR020846">
    <property type="entry name" value="MFS_dom"/>
</dbReference>
<reference evidence="11" key="1">
    <citation type="journal article" date="2000" name="Microbiology">
        <title>Two new tailoring enzymes, a glycosyltransferase and an oxygenase, involved in biosynthesis of the angucycline antibiotic urdamycin A in Streptomyces fradiae Tu2717.</title>
        <authorList>
            <person name="Faust B."/>
            <person name="Hoffmeister D."/>
            <person name="Weitnauer G."/>
            <person name="Westrich L."/>
            <person name="Haag S."/>
            <person name="Schneider P."/>
            <person name="Decker H."/>
            <person name="Kunzel E."/>
            <person name="Rohr J."/>
            <person name="Bechthold A."/>
        </authorList>
    </citation>
    <scope>NUCLEOTIDE SEQUENCE</scope>
    <source>
        <strain evidence="11">T#2717</strain>
    </source>
</reference>
<evidence type="ECO:0000256" key="7">
    <source>
        <dbReference type="ARBA" id="ARBA00023136"/>
    </source>
</evidence>
<dbReference type="GO" id="GO:0022857">
    <property type="term" value="F:transmembrane transporter activity"/>
    <property type="evidence" value="ECO:0007669"/>
    <property type="project" value="InterPro"/>
</dbReference>
<evidence type="ECO:0000256" key="6">
    <source>
        <dbReference type="ARBA" id="ARBA00022989"/>
    </source>
</evidence>
<dbReference type="InterPro" id="IPR011701">
    <property type="entry name" value="MFS"/>
</dbReference>
<dbReference type="PROSITE" id="PS50850">
    <property type="entry name" value="MFS"/>
    <property type="match status" value="1"/>
</dbReference>
<feature type="transmembrane region" description="Helical" evidence="9">
    <location>
        <begin position="210"/>
        <end position="229"/>
    </location>
</feature>
<feature type="transmembrane region" description="Helical" evidence="9">
    <location>
        <begin position="57"/>
        <end position="75"/>
    </location>
</feature>
<feature type="transmembrane region" description="Helical" evidence="9">
    <location>
        <begin position="117"/>
        <end position="138"/>
    </location>
</feature>
<feature type="transmembrane region" description="Helical" evidence="9">
    <location>
        <begin position="371"/>
        <end position="393"/>
    </location>
</feature>
<dbReference type="Gene3D" id="1.20.1250.20">
    <property type="entry name" value="MFS general substrate transporter like domains"/>
    <property type="match status" value="1"/>
</dbReference>
<evidence type="ECO:0000256" key="5">
    <source>
        <dbReference type="ARBA" id="ARBA00022692"/>
    </source>
</evidence>
<dbReference type="SUPFAM" id="SSF103473">
    <property type="entry name" value="MFS general substrate transporter"/>
    <property type="match status" value="1"/>
</dbReference>
<feature type="transmembrane region" description="Helical" evidence="9">
    <location>
        <begin position="87"/>
        <end position="105"/>
    </location>
</feature>
<dbReference type="FunFam" id="1.20.1720.10:FF:000004">
    <property type="entry name" value="EmrB/QacA family drug resistance transporter"/>
    <property type="match status" value="1"/>
</dbReference>
<evidence type="ECO:0000256" key="3">
    <source>
        <dbReference type="ARBA" id="ARBA00022448"/>
    </source>
</evidence>
<feature type="transmembrane region" description="Helical" evidence="9">
    <location>
        <begin position="313"/>
        <end position="330"/>
    </location>
</feature>
<dbReference type="AlphaFoldDB" id="Q9RP97"/>
<dbReference type="NCBIfam" id="TIGR00711">
    <property type="entry name" value="efflux_EmrB"/>
    <property type="match status" value="1"/>
</dbReference>
<dbReference type="InterPro" id="IPR036259">
    <property type="entry name" value="MFS_trans_sf"/>
</dbReference>
<dbReference type="EMBL" id="AF164961">
    <property type="protein sequence ID" value="AAF00219.1"/>
    <property type="molecule type" value="Genomic_DNA"/>
</dbReference>
<accession>Q9RP97</accession>
<dbReference type="PANTHER" id="PTHR23501:SF197">
    <property type="entry name" value="COMD"/>
    <property type="match status" value="1"/>
</dbReference>
<feature type="region of interest" description="Disordered" evidence="8">
    <location>
        <begin position="505"/>
        <end position="525"/>
    </location>
</feature>
<name>Q9RP97_STRFR</name>
<keyword evidence="6 9" id="KW-1133">Transmembrane helix</keyword>
<keyword evidence="3" id="KW-0813">Transport</keyword>
<protein>
    <submittedName>
        <fullName evidence="11">Transporter</fullName>
    </submittedName>
</protein>
<keyword evidence="4" id="KW-1003">Cell membrane</keyword>
<feature type="transmembrane region" description="Helical" evidence="9">
    <location>
        <begin position="235"/>
        <end position="257"/>
    </location>
</feature>
<dbReference type="CDD" id="cd17502">
    <property type="entry name" value="MFS_Azr1_MDR_like"/>
    <property type="match status" value="1"/>
</dbReference>
<evidence type="ECO:0000256" key="4">
    <source>
        <dbReference type="ARBA" id="ARBA00022475"/>
    </source>
</evidence>
<evidence type="ECO:0000256" key="8">
    <source>
        <dbReference type="SAM" id="MobiDB-lite"/>
    </source>
</evidence>
<evidence type="ECO:0000313" key="11">
    <source>
        <dbReference type="EMBL" id="AAF00219.1"/>
    </source>
</evidence>
<organism evidence="11">
    <name type="scientific">Streptomyces fradiae</name>
    <name type="common">Streptomyces roseoflavus</name>
    <dbReference type="NCBI Taxonomy" id="1906"/>
    <lineage>
        <taxon>Bacteria</taxon>
        <taxon>Bacillati</taxon>
        <taxon>Actinomycetota</taxon>
        <taxon>Actinomycetes</taxon>
        <taxon>Kitasatosporales</taxon>
        <taxon>Streptomycetaceae</taxon>
        <taxon>Streptomyces</taxon>
    </lineage>
</organism>
<keyword evidence="5 9" id="KW-0812">Transmembrane</keyword>
<feature type="transmembrane region" description="Helical" evidence="9">
    <location>
        <begin position="414"/>
        <end position="432"/>
    </location>
</feature>
<sequence length="525" mass="54706">MQYELAESGTSSSSQQPRGLRVSLVALLIAMLLATLDNLILGAAMPTIVGELDGLDHLSWVVTAYALATAAATPIWGKLGDMYGRKVVFLAAIGVFLLGSALAGASQTMEQLIAFRAVQGLGAGGLMVGAFAIIGDIVPGRERGKYQGMMSAVMGLAMVAGPLAGGLITDHLGWRWCFYINLPLGGVAICMVIAVLRLPKKRAQARIDYLGPILLAASISSLVLMTTWGGGQYSWGSVQILGLGALVLVGGVLFVLVERRAAEPVLPLAVFRNSNFSLITAVGFLLGFVQLGALTFLPLFLQTVQGASATNSGFLLFPVFGSMMVVNVIAGRVTTQTGKYKIFLVVGQRLVCLGPFLLAQMDTGTSRVTSGVFMAVLGLGMGLLMQSVMLVALESVEKKDLGVASSTATLSRTIGGSIGVAIMGALFTRQVQDSMAGRGPELSSAAGENMRLDAASLSRLPQDIRSAYESAVASGTHQAFLLGAAAALVAFAASCFVREVPLRGAEEQENSAAAPRGDQARVDEK</sequence>
<keyword evidence="7 9" id="KW-0472">Membrane</keyword>
<dbReference type="Gene3D" id="1.20.1720.10">
    <property type="entry name" value="Multidrug resistance protein D"/>
    <property type="match status" value="1"/>
</dbReference>
<proteinExistence type="inferred from homology"/>
<feature type="transmembrane region" description="Helical" evidence="9">
    <location>
        <begin position="180"/>
        <end position="198"/>
    </location>
</feature>
<dbReference type="PRINTS" id="PR01036">
    <property type="entry name" value="TCRTETB"/>
</dbReference>
<comment type="subcellular location">
    <subcellularLocation>
        <location evidence="1">Cell membrane</location>
        <topology evidence="1">Multi-pass membrane protein</topology>
    </subcellularLocation>
</comment>
<dbReference type="InterPro" id="IPR004638">
    <property type="entry name" value="EmrB-like"/>
</dbReference>
<dbReference type="GO" id="GO:0005886">
    <property type="term" value="C:plasma membrane"/>
    <property type="evidence" value="ECO:0007669"/>
    <property type="project" value="UniProtKB-SubCell"/>
</dbReference>
<evidence type="ECO:0000256" key="2">
    <source>
        <dbReference type="ARBA" id="ARBA00007520"/>
    </source>
</evidence>
<feature type="domain" description="Major facilitator superfamily (MFS) profile" evidence="10">
    <location>
        <begin position="23"/>
        <end position="502"/>
    </location>
</feature>
<dbReference type="PANTHER" id="PTHR23501">
    <property type="entry name" value="MAJOR FACILITATOR SUPERFAMILY"/>
    <property type="match status" value="1"/>
</dbReference>
<feature type="transmembrane region" description="Helical" evidence="9">
    <location>
        <begin position="278"/>
        <end position="301"/>
    </location>
</feature>
<gene>
    <name evidence="11" type="primary">urdJ</name>
</gene>
<feature type="transmembrane region" description="Helical" evidence="9">
    <location>
        <begin position="20"/>
        <end position="45"/>
    </location>
</feature>
<dbReference type="Pfam" id="PF07690">
    <property type="entry name" value="MFS_1"/>
    <property type="match status" value="1"/>
</dbReference>
<evidence type="ECO:0000259" key="10">
    <source>
        <dbReference type="PROSITE" id="PS50850"/>
    </source>
</evidence>
<feature type="transmembrane region" description="Helical" evidence="9">
    <location>
        <begin position="150"/>
        <end position="168"/>
    </location>
</feature>
<comment type="similarity">
    <text evidence="2">Belongs to the major facilitator superfamily. TCR/Tet family.</text>
</comment>